<feature type="transmembrane region" description="Helical" evidence="8">
    <location>
        <begin position="149"/>
        <end position="169"/>
    </location>
</feature>
<dbReference type="EMBL" id="LOCK01000021">
    <property type="protein sequence ID" value="KTE91671.1"/>
    <property type="molecule type" value="Genomic_DNA"/>
</dbReference>
<dbReference type="Pfam" id="PF01032">
    <property type="entry name" value="FecCD"/>
    <property type="match status" value="1"/>
</dbReference>
<dbReference type="Gene3D" id="1.10.3470.10">
    <property type="entry name" value="ABC transporter involved in vitamin B12 uptake, BtuC"/>
    <property type="match status" value="1"/>
</dbReference>
<evidence type="ECO:0000256" key="1">
    <source>
        <dbReference type="ARBA" id="ARBA00004651"/>
    </source>
</evidence>
<dbReference type="PATRIC" id="fig|49338.4.peg.530"/>
<keyword evidence="6 8" id="KW-1133">Transmembrane helix</keyword>
<dbReference type="PANTHER" id="PTHR30472:SF25">
    <property type="entry name" value="ABC TRANSPORTER PERMEASE PROTEIN MJ0876-RELATED"/>
    <property type="match status" value="1"/>
</dbReference>
<gene>
    <name evidence="10" type="ORF">AT727_21375</name>
    <name evidence="9" type="ORF">DPCES_0498</name>
</gene>
<organism evidence="9">
    <name type="scientific">Desulfitobacterium hafniense</name>
    <name type="common">Desulfitobacterium frappieri</name>
    <dbReference type="NCBI Taxonomy" id="49338"/>
    <lineage>
        <taxon>Bacteria</taxon>
        <taxon>Bacillati</taxon>
        <taxon>Bacillota</taxon>
        <taxon>Clostridia</taxon>
        <taxon>Eubacteriales</taxon>
        <taxon>Desulfitobacteriaceae</taxon>
        <taxon>Desulfitobacterium</taxon>
    </lineage>
</organism>
<comment type="similarity">
    <text evidence="2">Belongs to the binding-protein-dependent transport system permease family. FecCD subfamily.</text>
</comment>
<evidence type="ECO:0000256" key="8">
    <source>
        <dbReference type="SAM" id="Phobius"/>
    </source>
</evidence>
<keyword evidence="4" id="KW-1003">Cell membrane</keyword>
<dbReference type="GO" id="GO:0022857">
    <property type="term" value="F:transmembrane transporter activity"/>
    <property type="evidence" value="ECO:0007669"/>
    <property type="project" value="InterPro"/>
</dbReference>
<keyword evidence="5 8" id="KW-0812">Transmembrane</keyword>
<evidence type="ECO:0000256" key="5">
    <source>
        <dbReference type="ARBA" id="ARBA00022692"/>
    </source>
</evidence>
<dbReference type="CDD" id="cd06550">
    <property type="entry name" value="TM_ABC_iron-siderophores_like"/>
    <property type="match status" value="1"/>
</dbReference>
<proteinExistence type="inferred from homology"/>
<dbReference type="AlphaFoldDB" id="A0A098AW92"/>
<evidence type="ECO:0000256" key="4">
    <source>
        <dbReference type="ARBA" id="ARBA00022475"/>
    </source>
</evidence>
<keyword evidence="3" id="KW-0813">Transport</keyword>
<feature type="transmembrane region" description="Helical" evidence="8">
    <location>
        <begin position="181"/>
        <end position="202"/>
    </location>
</feature>
<evidence type="ECO:0000256" key="7">
    <source>
        <dbReference type="ARBA" id="ARBA00023136"/>
    </source>
</evidence>
<evidence type="ECO:0000256" key="3">
    <source>
        <dbReference type="ARBA" id="ARBA00022448"/>
    </source>
</evidence>
<reference evidence="9" key="1">
    <citation type="submission" date="2014-07" db="EMBL/GenBank/DDBJ databases">
        <authorList>
            <person name="Hornung V.Bastian."/>
        </authorList>
    </citation>
    <scope>NUCLEOTIDE SEQUENCE</scope>
    <source>
        <strain evidence="9">PCE-S</strain>
    </source>
</reference>
<name>A0A098AW92_DESHA</name>
<sequence length="363" mass="38351">MERLRLVNKRSRLHYREAYGNYMAGKRLVLLALIALLIGVALFSITAGSAGLTLGEVFRTFMGTGTTQAQAIVWNVRLPRIFTAIVVGGALALAGCVMQSVLRNPLASSSTLGISHGAAFGAAIAIVYFSAGSQHNAAGSGAISITNPYLVTACAFMGGMISVFVILVLSRIKTVTPAAMVLAGVALSSLFRGGVALVQYFADDVALASVVYWTFGDLGRTSWHEIGLILIILGPTFVYFMFNSWSYNGIQSGSQTARSLGIHVDQLIIVSMVLAALLAASAVSFVGIIDFVGLVAPHMVRKFVGSDYRFLLPASMLAGACILLLSDLCSRTIIAPIVLPIGAITSFLGAPLFIYLIYKGAKK</sequence>
<dbReference type="PANTHER" id="PTHR30472">
    <property type="entry name" value="FERRIC ENTEROBACTIN TRANSPORT SYSTEM PERMEASE PROTEIN"/>
    <property type="match status" value="1"/>
</dbReference>
<dbReference type="FunFam" id="1.10.3470.10:FF:000001">
    <property type="entry name" value="Vitamin B12 ABC transporter permease BtuC"/>
    <property type="match status" value="1"/>
</dbReference>
<dbReference type="EMBL" id="LK996017">
    <property type="protein sequence ID" value="CDX00385.1"/>
    <property type="molecule type" value="Genomic_DNA"/>
</dbReference>
<protein>
    <submittedName>
        <fullName evidence="9">Hemin transport system permease protein HmuU</fullName>
    </submittedName>
    <submittedName>
        <fullName evidence="10">Iron ABC transporter permease</fullName>
    </submittedName>
</protein>
<dbReference type="InterPro" id="IPR000522">
    <property type="entry name" value="ABC_transptr_permease_BtuC"/>
</dbReference>
<feature type="transmembrane region" description="Helical" evidence="8">
    <location>
        <begin position="222"/>
        <end position="242"/>
    </location>
</feature>
<dbReference type="SUPFAM" id="SSF81345">
    <property type="entry name" value="ABC transporter involved in vitamin B12 uptake, BtuC"/>
    <property type="match status" value="1"/>
</dbReference>
<feature type="transmembrane region" description="Helical" evidence="8">
    <location>
        <begin position="267"/>
        <end position="296"/>
    </location>
</feature>
<evidence type="ECO:0000256" key="6">
    <source>
        <dbReference type="ARBA" id="ARBA00022989"/>
    </source>
</evidence>
<accession>A0A098AW92</accession>
<dbReference type="GO" id="GO:0005886">
    <property type="term" value="C:plasma membrane"/>
    <property type="evidence" value="ECO:0007669"/>
    <property type="project" value="UniProtKB-SubCell"/>
</dbReference>
<evidence type="ECO:0000313" key="11">
    <source>
        <dbReference type="Proteomes" id="UP000054623"/>
    </source>
</evidence>
<feature type="transmembrane region" description="Helical" evidence="8">
    <location>
        <begin position="308"/>
        <end position="325"/>
    </location>
</feature>
<dbReference type="GO" id="GO:0033214">
    <property type="term" value="P:siderophore-iron import into cell"/>
    <property type="evidence" value="ECO:0007669"/>
    <property type="project" value="TreeGrafter"/>
</dbReference>
<feature type="transmembrane region" description="Helical" evidence="8">
    <location>
        <begin position="337"/>
        <end position="358"/>
    </location>
</feature>
<feature type="transmembrane region" description="Helical" evidence="8">
    <location>
        <begin position="110"/>
        <end position="129"/>
    </location>
</feature>
<dbReference type="Proteomes" id="UP000054623">
    <property type="component" value="Unassembled WGS sequence"/>
</dbReference>
<keyword evidence="7 8" id="KW-0472">Membrane</keyword>
<evidence type="ECO:0000313" key="9">
    <source>
        <dbReference type="EMBL" id="CDX00385.1"/>
    </source>
</evidence>
<evidence type="ECO:0000313" key="10">
    <source>
        <dbReference type="EMBL" id="KTE91671.1"/>
    </source>
</evidence>
<evidence type="ECO:0000256" key="2">
    <source>
        <dbReference type="ARBA" id="ARBA00007935"/>
    </source>
</evidence>
<feature type="transmembrane region" description="Helical" evidence="8">
    <location>
        <begin position="79"/>
        <end position="98"/>
    </location>
</feature>
<dbReference type="InterPro" id="IPR037294">
    <property type="entry name" value="ABC_BtuC-like"/>
</dbReference>
<reference evidence="10 11" key="2">
    <citation type="submission" date="2015-12" db="EMBL/GenBank/DDBJ databases">
        <title>Draft Genome Sequence of Desulfitobacterium hafniense Strain DH, a Sulfate-reducing Bacterium Isolated from Paddy Soils.</title>
        <authorList>
            <person name="Bao P."/>
            <person name="Zhang X."/>
            <person name="Li G."/>
        </authorList>
    </citation>
    <scope>NUCLEOTIDE SEQUENCE [LARGE SCALE GENOMIC DNA]</scope>
    <source>
        <strain evidence="10 11">DH</strain>
    </source>
</reference>
<comment type="subcellular location">
    <subcellularLocation>
        <location evidence="1">Cell membrane</location>
        <topology evidence="1">Multi-pass membrane protein</topology>
    </subcellularLocation>
</comment>